<evidence type="ECO:0000256" key="10">
    <source>
        <dbReference type="HAMAP-Rule" id="MF_00097"/>
    </source>
</evidence>
<feature type="binding site" evidence="10">
    <location>
        <position position="95"/>
    </location>
    <ligand>
        <name>Mg(2+)</name>
        <dbReference type="ChEBI" id="CHEBI:18420"/>
    </ligand>
</feature>
<dbReference type="Pfam" id="PF02581">
    <property type="entry name" value="TMP-TENI"/>
    <property type="match status" value="1"/>
</dbReference>
<dbReference type="SUPFAM" id="SSF51391">
    <property type="entry name" value="Thiamin phosphate synthase"/>
    <property type="match status" value="1"/>
</dbReference>
<dbReference type="Gene3D" id="3.20.20.70">
    <property type="entry name" value="Aldolase class I"/>
    <property type="match status" value="1"/>
</dbReference>
<comment type="catalytic activity">
    <reaction evidence="8 10 11">
        <text>2-(2-carboxy-4-methylthiazol-5-yl)ethyl phosphate + 4-amino-2-methyl-5-(diphosphooxymethyl)pyrimidine + 2 H(+) = thiamine phosphate + CO2 + diphosphate</text>
        <dbReference type="Rhea" id="RHEA:47848"/>
        <dbReference type="ChEBI" id="CHEBI:15378"/>
        <dbReference type="ChEBI" id="CHEBI:16526"/>
        <dbReference type="ChEBI" id="CHEBI:33019"/>
        <dbReference type="ChEBI" id="CHEBI:37575"/>
        <dbReference type="ChEBI" id="CHEBI:57841"/>
        <dbReference type="ChEBI" id="CHEBI:62890"/>
        <dbReference type="EC" id="2.5.1.3"/>
    </reaction>
</comment>
<feature type="binding site" evidence="10">
    <location>
        <position position="76"/>
    </location>
    <ligand>
        <name>Mg(2+)</name>
        <dbReference type="ChEBI" id="CHEBI:18420"/>
    </ligand>
</feature>
<dbReference type="InterPro" id="IPR034291">
    <property type="entry name" value="TMP_synthase"/>
</dbReference>
<comment type="caution">
    <text evidence="10">Lacks conserved residue(s) required for the propagation of feature annotation.</text>
</comment>
<dbReference type="GO" id="GO:0004789">
    <property type="term" value="F:thiamine-phosphate diphosphorylase activity"/>
    <property type="evidence" value="ECO:0007669"/>
    <property type="project" value="UniProtKB-UniRule"/>
</dbReference>
<evidence type="ECO:0000256" key="1">
    <source>
        <dbReference type="ARBA" id="ARBA00003814"/>
    </source>
</evidence>
<feature type="binding site" evidence="10">
    <location>
        <position position="171"/>
    </location>
    <ligand>
        <name>2-[(2R,5Z)-2-carboxy-4-methylthiazol-5(2H)-ylidene]ethyl phosphate</name>
        <dbReference type="ChEBI" id="CHEBI:62899"/>
    </ligand>
</feature>
<dbReference type="InterPro" id="IPR022998">
    <property type="entry name" value="ThiamineP_synth_TenI"/>
</dbReference>
<feature type="binding site" evidence="10">
    <location>
        <begin position="43"/>
        <end position="47"/>
    </location>
    <ligand>
        <name>4-amino-2-methyl-5-(diphosphooxymethyl)pyrimidine</name>
        <dbReference type="ChEBI" id="CHEBI:57841"/>
    </ligand>
</feature>
<feature type="binding site" evidence="10">
    <location>
        <begin position="191"/>
        <end position="192"/>
    </location>
    <ligand>
        <name>2-[(2R,5Z)-2-carboxy-4-methylthiazol-5(2H)-ylidene]ethyl phosphate</name>
        <dbReference type="ChEBI" id="CHEBI:62899"/>
    </ligand>
</feature>
<dbReference type="GO" id="GO:0009229">
    <property type="term" value="P:thiamine diphosphate biosynthetic process"/>
    <property type="evidence" value="ECO:0007669"/>
    <property type="project" value="UniProtKB-UniRule"/>
</dbReference>
<protein>
    <recommendedName>
        <fullName evidence="10">Thiamine-phosphate synthase</fullName>
        <shortName evidence="10">TP synthase</shortName>
        <shortName evidence="10">TPS</shortName>
        <ecNumber evidence="10">2.5.1.3</ecNumber>
    </recommendedName>
    <alternativeName>
        <fullName evidence="10">Thiamine-phosphate pyrophosphorylase</fullName>
        <shortName evidence="10">TMP pyrophosphorylase</shortName>
        <shortName evidence="10">TMP-PPase</shortName>
    </alternativeName>
</protein>
<evidence type="ECO:0000256" key="8">
    <source>
        <dbReference type="ARBA" id="ARBA00047851"/>
    </source>
</evidence>
<evidence type="ECO:0000256" key="12">
    <source>
        <dbReference type="RuleBase" id="RU004253"/>
    </source>
</evidence>
<keyword evidence="3 10" id="KW-0808">Transferase</keyword>
<dbReference type="GO" id="GO:0005737">
    <property type="term" value="C:cytoplasm"/>
    <property type="evidence" value="ECO:0007669"/>
    <property type="project" value="TreeGrafter"/>
</dbReference>
<keyword evidence="4 10" id="KW-0479">Metal-binding</keyword>
<evidence type="ECO:0000256" key="2">
    <source>
        <dbReference type="ARBA" id="ARBA00005165"/>
    </source>
</evidence>
<feature type="domain" description="Thiamine phosphate synthase/TenI" evidence="13">
    <location>
        <begin position="13"/>
        <end position="193"/>
    </location>
</feature>
<dbReference type="EMBL" id="LT828648">
    <property type="protein sequence ID" value="SLM49579.1"/>
    <property type="molecule type" value="Genomic_DNA"/>
</dbReference>
<organism evidence="14 15">
    <name type="scientific">Nitrospira japonica</name>
    <dbReference type="NCBI Taxonomy" id="1325564"/>
    <lineage>
        <taxon>Bacteria</taxon>
        <taxon>Pseudomonadati</taxon>
        <taxon>Nitrospirota</taxon>
        <taxon>Nitrospiria</taxon>
        <taxon>Nitrospirales</taxon>
        <taxon>Nitrospiraceae</taxon>
        <taxon>Nitrospira</taxon>
    </lineage>
</organism>
<dbReference type="UniPathway" id="UPA00060">
    <property type="reaction ID" value="UER00141"/>
</dbReference>
<evidence type="ECO:0000256" key="7">
    <source>
        <dbReference type="ARBA" id="ARBA00047334"/>
    </source>
</evidence>
<dbReference type="STRING" id="1325564.NSJP_3412"/>
<dbReference type="InterPro" id="IPR013785">
    <property type="entry name" value="Aldolase_TIM"/>
</dbReference>
<dbReference type="RefSeq" id="WP_231989403.1">
    <property type="nucleotide sequence ID" value="NZ_LT828648.1"/>
</dbReference>
<gene>
    <name evidence="10 14" type="primary">thiE</name>
    <name evidence="14" type="ORF">NSJP_3412</name>
</gene>
<comment type="similarity">
    <text evidence="10 11">Belongs to the thiamine-phosphate synthase family.</text>
</comment>
<dbReference type="EC" id="2.5.1.3" evidence="10"/>
<comment type="cofactor">
    <cofactor evidence="10">
        <name>Mg(2+)</name>
        <dbReference type="ChEBI" id="CHEBI:18420"/>
    </cofactor>
    <text evidence="10">Binds 1 Mg(2+) ion per subunit.</text>
</comment>
<dbReference type="KEGG" id="nja:NSJP_3412"/>
<dbReference type="InterPro" id="IPR036206">
    <property type="entry name" value="ThiamineP_synth_sf"/>
</dbReference>
<proteinExistence type="inferred from homology"/>
<comment type="catalytic activity">
    <reaction evidence="9 10 11">
        <text>2-[(2R,5Z)-2-carboxy-4-methylthiazol-5(2H)-ylidene]ethyl phosphate + 4-amino-2-methyl-5-(diphosphooxymethyl)pyrimidine + 2 H(+) = thiamine phosphate + CO2 + diphosphate</text>
        <dbReference type="Rhea" id="RHEA:47844"/>
        <dbReference type="ChEBI" id="CHEBI:15378"/>
        <dbReference type="ChEBI" id="CHEBI:16526"/>
        <dbReference type="ChEBI" id="CHEBI:33019"/>
        <dbReference type="ChEBI" id="CHEBI:37575"/>
        <dbReference type="ChEBI" id="CHEBI:57841"/>
        <dbReference type="ChEBI" id="CHEBI:62899"/>
        <dbReference type="EC" id="2.5.1.3"/>
    </reaction>
</comment>
<reference evidence="14 15" key="1">
    <citation type="submission" date="2017-03" db="EMBL/GenBank/DDBJ databases">
        <authorList>
            <person name="Afonso C.L."/>
            <person name="Miller P.J."/>
            <person name="Scott M.A."/>
            <person name="Spackman E."/>
            <person name="Goraichik I."/>
            <person name="Dimitrov K.M."/>
            <person name="Suarez D.L."/>
            <person name="Swayne D.E."/>
        </authorList>
    </citation>
    <scope>NUCLEOTIDE SEQUENCE [LARGE SCALE GENOMIC DNA]</scope>
    <source>
        <strain evidence="14">Genome sequencing of Nitrospira japonica strain NJ11</strain>
    </source>
</reference>
<feature type="binding site" evidence="10">
    <location>
        <position position="75"/>
    </location>
    <ligand>
        <name>4-amino-2-methyl-5-(diphosphooxymethyl)pyrimidine</name>
        <dbReference type="ChEBI" id="CHEBI:57841"/>
    </ligand>
</feature>
<dbReference type="CDD" id="cd00564">
    <property type="entry name" value="TMP_TenI"/>
    <property type="match status" value="1"/>
</dbReference>
<dbReference type="GO" id="GO:0009228">
    <property type="term" value="P:thiamine biosynthetic process"/>
    <property type="evidence" value="ECO:0007669"/>
    <property type="project" value="UniProtKB-KW"/>
</dbReference>
<dbReference type="PANTHER" id="PTHR20857:SF15">
    <property type="entry name" value="THIAMINE-PHOSPHATE SYNTHASE"/>
    <property type="match status" value="1"/>
</dbReference>
<keyword evidence="15" id="KW-1185">Reference proteome</keyword>
<dbReference type="AlphaFoldDB" id="A0A1W1I9N5"/>
<evidence type="ECO:0000256" key="9">
    <source>
        <dbReference type="ARBA" id="ARBA00047883"/>
    </source>
</evidence>
<name>A0A1W1I9N5_9BACT</name>
<dbReference type="Proteomes" id="UP000192042">
    <property type="component" value="Chromosome I"/>
</dbReference>
<dbReference type="FunFam" id="3.20.20.70:FF:000096">
    <property type="entry name" value="Thiamine-phosphate synthase"/>
    <property type="match status" value="1"/>
</dbReference>
<evidence type="ECO:0000259" key="13">
    <source>
        <dbReference type="Pfam" id="PF02581"/>
    </source>
</evidence>
<dbReference type="NCBIfam" id="TIGR00693">
    <property type="entry name" value="thiE"/>
    <property type="match status" value="1"/>
</dbReference>
<evidence type="ECO:0000256" key="5">
    <source>
        <dbReference type="ARBA" id="ARBA00022842"/>
    </source>
</evidence>
<keyword evidence="5 10" id="KW-0460">Magnesium</keyword>
<comment type="pathway">
    <text evidence="2 10 12">Cofactor biosynthesis; thiamine diphosphate biosynthesis; thiamine phosphate from 4-amino-2-methyl-5-diphosphomethylpyrimidine and 4-methyl-5-(2-phosphoethyl)-thiazole: step 1/1.</text>
</comment>
<evidence type="ECO:0000313" key="14">
    <source>
        <dbReference type="EMBL" id="SLM49579.1"/>
    </source>
</evidence>
<evidence type="ECO:0000256" key="4">
    <source>
        <dbReference type="ARBA" id="ARBA00022723"/>
    </source>
</evidence>
<keyword evidence="6 10" id="KW-0784">Thiamine biosynthesis</keyword>
<comment type="function">
    <text evidence="1 10">Condenses 4-methyl-5-(beta-hydroxyethyl)thiazole monophosphate (THZ-P) and 2-methyl-4-amino-5-hydroxymethyl pyrimidine pyrophosphate (HMP-PP) to form thiamine monophosphate (TMP).</text>
</comment>
<evidence type="ECO:0000256" key="6">
    <source>
        <dbReference type="ARBA" id="ARBA00022977"/>
    </source>
</evidence>
<comment type="catalytic activity">
    <reaction evidence="7 10 11">
        <text>4-methyl-5-(2-phosphooxyethyl)-thiazole + 4-amino-2-methyl-5-(diphosphooxymethyl)pyrimidine + H(+) = thiamine phosphate + diphosphate</text>
        <dbReference type="Rhea" id="RHEA:22328"/>
        <dbReference type="ChEBI" id="CHEBI:15378"/>
        <dbReference type="ChEBI" id="CHEBI:33019"/>
        <dbReference type="ChEBI" id="CHEBI:37575"/>
        <dbReference type="ChEBI" id="CHEBI:57841"/>
        <dbReference type="ChEBI" id="CHEBI:58296"/>
        <dbReference type="EC" id="2.5.1.3"/>
    </reaction>
</comment>
<evidence type="ECO:0000256" key="3">
    <source>
        <dbReference type="ARBA" id="ARBA00022679"/>
    </source>
</evidence>
<sequence length="212" mass="22658">MAVTTRTHELSGLYIILDPSVRPDRPLGAILKAAAEGGAKLFQYRNKVSSMREQYGEALSLRKFAAELGVTFIVNDRCDLALAVDADGVHLGQDDLSYGDVRKILGRNKIIGLSTHKAEQVREADDLKPDYIGFGPIFKPASKQDHDPVVGMDGLKQVRALTTLPVFAIGGIQAEEVPAVMRAGADGIAVISAAVAAPDVQKAVERLISLLA</sequence>
<evidence type="ECO:0000256" key="11">
    <source>
        <dbReference type="RuleBase" id="RU003826"/>
    </source>
</evidence>
<evidence type="ECO:0000313" key="15">
    <source>
        <dbReference type="Proteomes" id="UP000192042"/>
    </source>
</evidence>
<dbReference type="HAMAP" id="MF_00097">
    <property type="entry name" value="TMP_synthase"/>
    <property type="match status" value="1"/>
</dbReference>
<feature type="binding site" evidence="10">
    <location>
        <position position="114"/>
    </location>
    <ligand>
        <name>4-amino-2-methyl-5-(diphosphooxymethyl)pyrimidine</name>
        <dbReference type="ChEBI" id="CHEBI:57841"/>
    </ligand>
</feature>
<dbReference type="GO" id="GO:0000287">
    <property type="term" value="F:magnesium ion binding"/>
    <property type="evidence" value="ECO:0007669"/>
    <property type="project" value="UniProtKB-UniRule"/>
</dbReference>
<feature type="binding site" evidence="10">
    <location>
        <position position="143"/>
    </location>
    <ligand>
        <name>4-amino-2-methyl-5-(diphosphooxymethyl)pyrimidine</name>
        <dbReference type="ChEBI" id="CHEBI:57841"/>
    </ligand>
</feature>
<accession>A0A1W1I9N5</accession>
<dbReference type="PANTHER" id="PTHR20857">
    <property type="entry name" value="THIAMINE-PHOSPHATE PYROPHOSPHORYLASE"/>
    <property type="match status" value="1"/>
</dbReference>